<proteinExistence type="predicted"/>
<evidence type="ECO:0000313" key="2">
    <source>
        <dbReference type="Proteomes" id="UP000708208"/>
    </source>
</evidence>
<dbReference type="EMBL" id="CAJVCH010141247">
    <property type="protein sequence ID" value="CAG7726881.1"/>
    <property type="molecule type" value="Genomic_DNA"/>
</dbReference>
<gene>
    <name evidence="1" type="ORF">AFUS01_LOCUS15760</name>
</gene>
<evidence type="ECO:0000313" key="1">
    <source>
        <dbReference type="EMBL" id="CAG7726881.1"/>
    </source>
</evidence>
<protein>
    <submittedName>
        <fullName evidence="1">Uncharacterized protein</fullName>
    </submittedName>
</protein>
<feature type="non-terminal residue" evidence="1">
    <location>
        <position position="1"/>
    </location>
</feature>
<organism evidence="1 2">
    <name type="scientific">Allacma fusca</name>
    <dbReference type="NCBI Taxonomy" id="39272"/>
    <lineage>
        <taxon>Eukaryota</taxon>
        <taxon>Metazoa</taxon>
        <taxon>Ecdysozoa</taxon>
        <taxon>Arthropoda</taxon>
        <taxon>Hexapoda</taxon>
        <taxon>Collembola</taxon>
        <taxon>Symphypleona</taxon>
        <taxon>Sminthuridae</taxon>
        <taxon>Allacma</taxon>
    </lineage>
</organism>
<reference evidence="1" key="1">
    <citation type="submission" date="2021-06" db="EMBL/GenBank/DDBJ databases">
        <authorList>
            <person name="Hodson N. C."/>
            <person name="Mongue J. A."/>
            <person name="Jaron S. K."/>
        </authorList>
    </citation>
    <scope>NUCLEOTIDE SEQUENCE</scope>
</reference>
<accession>A0A8J2KKI8</accession>
<name>A0A8J2KKI8_9HEXA</name>
<dbReference type="AlphaFoldDB" id="A0A8J2KKI8"/>
<comment type="caution">
    <text evidence="1">The sequence shown here is derived from an EMBL/GenBank/DDBJ whole genome shotgun (WGS) entry which is preliminary data.</text>
</comment>
<keyword evidence="2" id="KW-1185">Reference proteome</keyword>
<dbReference type="Proteomes" id="UP000708208">
    <property type="component" value="Unassembled WGS sequence"/>
</dbReference>
<sequence>IISLHCVIRSISSSYNYFPVGG</sequence>